<dbReference type="InterPro" id="IPR036915">
    <property type="entry name" value="Cyclin-like_sf"/>
</dbReference>
<dbReference type="SUPFAM" id="SSF47954">
    <property type="entry name" value="Cyclin-like"/>
    <property type="match status" value="1"/>
</dbReference>
<keyword evidence="1" id="KW-0195">Cyclin</keyword>
<comment type="similarity">
    <text evidence="1">Belongs to the cyclin family.</text>
</comment>
<evidence type="ECO:0000256" key="1">
    <source>
        <dbReference type="RuleBase" id="RU000383"/>
    </source>
</evidence>
<evidence type="ECO:0000313" key="3">
    <source>
        <dbReference type="EMBL" id="CAD8309286.1"/>
    </source>
</evidence>
<gene>
    <name evidence="3" type="ORF">TDUB1175_LOCUS9245</name>
</gene>
<dbReference type="SMART" id="SM00385">
    <property type="entry name" value="CYCLIN"/>
    <property type="match status" value="1"/>
</dbReference>
<dbReference type="InterPro" id="IPR013763">
    <property type="entry name" value="Cyclin-like_dom"/>
</dbReference>
<dbReference type="FunFam" id="1.10.472.10:FF:000093">
    <property type="entry name" value="Predicted protein"/>
    <property type="match status" value="1"/>
</dbReference>
<dbReference type="InterPro" id="IPR006671">
    <property type="entry name" value="Cyclin_N"/>
</dbReference>
<reference evidence="3" key="1">
    <citation type="submission" date="2021-01" db="EMBL/GenBank/DDBJ databases">
        <authorList>
            <person name="Corre E."/>
            <person name="Pelletier E."/>
            <person name="Niang G."/>
            <person name="Scheremetjew M."/>
            <person name="Finn R."/>
            <person name="Kale V."/>
            <person name="Holt S."/>
            <person name="Cochrane G."/>
            <person name="Meng A."/>
            <person name="Brown T."/>
            <person name="Cohen L."/>
        </authorList>
    </citation>
    <scope>NUCLEOTIDE SEQUENCE</scope>
    <source>
        <strain evidence="3">CCMP147</strain>
    </source>
</reference>
<dbReference type="InterPro" id="IPR039361">
    <property type="entry name" value="Cyclin"/>
</dbReference>
<name>A0A7R9Z8A6_9STRA</name>
<dbReference type="Gene3D" id="1.10.472.10">
    <property type="entry name" value="Cyclin-like"/>
    <property type="match status" value="2"/>
</dbReference>
<sequence>MGQATDSSSTDNIFERIAAMRLLESSKTYQCRNYLDKDLPSCSYPSHGDSVDVGCRAKMIEWLSSIAEFCGFDRDTVCVATSLSDRFLSQSTQEARNAINDRRQFQLLFITALHVSVKVREPAHMDGPLLSKLSRGKYAAHEFAECERHLLEGLHWRISCPTATDFVYELLSLLPKHGIRPTVKQTLLEVASRMSTLAMSDFEFITTRPSLVALAAILESVRCMSYRDFPSRQRKEFFASLEEVGGTSITAGNIPSVRMWLKDHCIADVVNDETYPDMALSVNRTAESESSLEGCSPVCVSSLSFRDNNK</sequence>
<dbReference type="PANTHER" id="PTHR10177">
    <property type="entry name" value="CYCLINS"/>
    <property type="match status" value="1"/>
</dbReference>
<feature type="domain" description="Cyclin-like" evidence="2">
    <location>
        <begin position="61"/>
        <end position="152"/>
    </location>
</feature>
<organism evidence="3">
    <name type="scientific">Pseudictyota dubia</name>
    <dbReference type="NCBI Taxonomy" id="2749911"/>
    <lineage>
        <taxon>Eukaryota</taxon>
        <taxon>Sar</taxon>
        <taxon>Stramenopiles</taxon>
        <taxon>Ochrophyta</taxon>
        <taxon>Bacillariophyta</taxon>
        <taxon>Mediophyceae</taxon>
        <taxon>Biddulphiophycidae</taxon>
        <taxon>Eupodiscales</taxon>
        <taxon>Odontellaceae</taxon>
        <taxon>Pseudictyota</taxon>
    </lineage>
</organism>
<proteinExistence type="inferred from homology"/>
<dbReference type="AlphaFoldDB" id="A0A7R9Z8A6"/>
<dbReference type="EMBL" id="HBED01018525">
    <property type="protein sequence ID" value="CAD8309286.1"/>
    <property type="molecule type" value="Transcribed_RNA"/>
</dbReference>
<evidence type="ECO:0000259" key="2">
    <source>
        <dbReference type="SMART" id="SM00385"/>
    </source>
</evidence>
<protein>
    <recommendedName>
        <fullName evidence="2">Cyclin-like domain-containing protein</fullName>
    </recommendedName>
</protein>
<dbReference type="Pfam" id="PF00134">
    <property type="entry name" value="Cyclin_N"/>
    <property type="match status" value="1"/>
</dbReference>
<accession>A0A7R9Z8A6</accession>